<keyword evidence="8" id="KW-1185">Reference proteome</keyword>
<evidence type="ECO:0000313" key="8">
    <source>
        <dbReference type="Proteomes" id="UP000038010"/>
    </source>
</evidence>
<dbReference type="RefSeq" id="XP_017999738.1">
    <property type="nucleotide sequence ID" value="XM_018143285.1"/>
</dbReference>
<dbReference type="InterPro" id="IPR006680">
    <property type="entry name" value="Amidohydro-rel"/>
</dbReference>
<keyword evidence="3" id="KW-0378">Hydrolase</keyword>
<comment type="caution">
    <text evidence="7">The sequence shown here is derived from an EMBL/GenBank/DDBJ whole genome shotgun (WGS) entry which is preliminary data.</text>
</comment>
<dbReference type="Pfam" id="PF01979">
    <property type="entry name" value="Amidohydro_1"/>
    <property type="match status" value="1"/>
</dbReference>
<organism evidence="7 8">
    <name type="scientific">Cyphellophora attinorum</name>
    <dbReference type="NCBI Taxonomy" id="1664694"/>
    <lineage>
        <taxon>Eukaryota</taxon>
        <taxon>Fungi</taxon>
        <taxon>Dikarya</taxon>
        <taxon>Ascomycota</taxon>
        <taxon>Pezizomycotina</taxon>
        <taxon>Eurotiomycetes</taxon>
        <taxon>Chaetothyriomycetidae</taxon>
        <taxon>Chaetothyriales</taxon>
        <taxon>Cyphellophoraceae</taxon>
        <taxon>Cyphellophora</taxon>
    </lineage>
</organism>
<dbReference type="VEuPathDB" id="FungiDB:AB675_3252"/>
<keyword evidence="5" id="KW-0732">Signal</keyword>
<evidence type="ECO:0000256" key="1">
    <source>
        <dbReference type="ARBA" id="ARBA00001947"/>
    </source>
</evidence>
<dbReference type="GO" id="GO:0008892">
    <property type="term" value="F:guanine deaminase activity"/>
    <property type="evidence" value="ECO:0007669"/>
    <property type="project" value="TreeGrafter"/>
</dbReference>
<dbReference type="InterPro" id="IPR051607">
    <property type="entry name" value="Metallo-dep_hydrolases"/>
</dbReference>
<dbReference type="EMBL" id="LFJN01000014">
    <property type="protein sequence ID" value="KPI39775.1"/>
    <property type="molecule type" value="Genomic_DNA"/>
</dbReference>
<sequence>MKAVTRLPALLLLMGSTVYGHPQGRDYSPQHAHEARGSLAVAATNGSSNPLIFYGRFISTPDPSTLSIQPNMAILVTTNDGRGVIAATAQNVSRPEDAAAALGVSTSTQIITPTTDNSFFFPGFIDTHIHAPQYPNLGLFAGTLLDWLQKYTFPMESSLSTLKSPQYANWTGSSPPNPYERARRVYNRVIDSTLSFGTTTCAYYATIDVPATNLLADLAYQKGQRALIGRTCMDNQQYNPDYYRDESTEAAINATWAVINHVQALDPSGDLVAPIITPRFAPACTNESMSALGKIAAEKNLPTQMHIDENVREVALVAQMYPEQDSYAATYDAHGLLTNRTILAHAVHVTDAEIALIAARGSGVSHCPDSNSALGSGIAPVRKMRDAGIAVGLGTDAAGGFSPSLLDNVRQAFLVSQLLSFQEGQNSSLIIPVAEALYLGTMGGAKVVGMEGRLGGFQKGMLFDAQEITLGSDADEVGDVDIFGWENWSDRVMKWVWGGNADNVSRVWVGGRLVSSKVV</sequence>
<protein>
    <submittedName>
        <fullName evidence="7">Putative guanine deaminase</fullName>
    </submittedName>
</protein>
<dbReference type="InterPro" id="IPR011059">
    <property type="entry name" value="Metal-dep_hydrolase_composite"/>
</dbReference>
<dbReference type="STRING" id="1664694.A0A0N1HAM0"/>
<dbReference type="Gene3D" id="2.30.40.10">
    <property type="entry name" value="Urease, subunit C, domain 1"/>
    <property type="match status" value="1"/>
</dbReference>
<dbReference type="PANTHER" id="PTHR11271">
    <property type="entry name" value="GUANINE DEAMINASE"/>
    <property type="match status" value="1"/>
</dbReference>
<reference evidence="7 8" key="1">
    <citation type="submission" date="2015-06" db="EMBL/GenBank/DDBJ databases">
        <title>Draft genome of the ant-associated black yeast Phialophora attae CBS 131958.</title>
        <authorList>
            <person name="Moreno L.F."/>
            <person name="Stielow B.J."/>
            <person name="de Hoog S."/>
            <person name="Vicente V.A."/>
            <person name="Weiss V.A."/>
            <person name="de Vries M."/>
            <person name="Cruz L.M."/>
            <person name="Souza E.M."/>
        </authorList>
    </citation>
    <scope>NUCLEOTIDE SEQUENCE [LARGE SCALE GENOMIC DNA]</scope>
    <source>
        <strain evidence="7 8">CBS 131958</strain>
    </source>
</reference>
<keyword evidence="4" id="KW-0862">Zinc</keyword>
<feature type="chain" id="PRO_5005873179" evidence="5">
    <location>
        <begin position="21"/>
        <end position="519"/>
    </location>
</feature>
<gene>
    <name evidence="7" type="ORF">AB675_3252</name>
</gene>
<accession>A0A0N1HAM0</accession>
<dbReference type="AlphaFoldDB" id="A0A0N1HAM0"/>
<keyword evidence="2" id="KW-0479">Metal-binding</keyword>
<evidence type="ECO:0000313" key="7">
    <source>
        <dbReference type="EMBL" id="KPI39775.1"/>
    </source>
</evidence>
<dbReference type="Gene3D" id="3.20.20.140">
    <property type="entry name" value="Metal-dependent hydrolases"/>
    <property type="match status" value="1"/>
</dbReference>
<evidence type="ECO:0000256" key="4">
    <source>
        <dbReference type="ARBA" id="ARBA00022833"/>
    </source>
</evidence>
<dbReference type="GeneID" id="28735165"/>
<evidence type="ECO:0000256" key="5">
    <source>
        <dbReference type="SAM" id="SignalP"/>
    </source>
</evidence>
<dbReference type="SUPFAM" id="SSF51556">
    <property type="entry name" value="Metallo-dependent hydrolases"/>
    <property type="match status" value="1"/>
</dbReference>
<dbReference type="OrthoDB" id="194468at2759"/>
<dbReference type="Proteomes" id="UP000038010">
    <property type="component" value="Unassembled WGS sequence"/>
</dbReference>
<evidence type="ECO:0000259" key="6">
    <source>
        <dbReference type="Pfam" id="PF01979"/>
    </source>
</evidence>
<name>A0A0N1HAM0_9EURO</name>
<comment type="cofactor">
    <cofactor evidence="1">
        <name>Zn(2+)</name>
        <dbReference type="ChEBI" id="CHEBI:29105"/>
    </cofactor>
</comment>
<dbReference type="PANTHER" id="PTHR11271:SF6">
    <property type="entry name" value="GUANINE DEAMINASE"/>
    <property type="match status" value="1"/>
</dbReference>
<feature type="domain" description="Amidohydrolase-related" evidence="6">
    <location>
        <begin position="121"/>
        <end position="514"/>
    </location>
</feature>
<proteinExistence type="predicted"/>
<dbReference type="GO" id="GO:0005829">
    <property type="term" value="C:cytosol"/>
    <property type="evidence" value="ECO:0007669"/>
    <property type="project" value="TreeGrafter"/>
</dbReference>
<dbReference type="GO" id="GO:0046098">
    <property type="term" value="P:guanine metabolic process"/>
    <property type="evidence" value="ECO:0007669"/>
    <property type="project" value="TreeGrafter"/>
</dbReference>
<dbReference type="InterPro" id="IPR032466">
    <property type="entry name" value="Metal_Hydrolase"/>
</dbReference>
<feature type="signal peptide" evidence="5">
    <location>
        <begin position="1"/>
        <end position="20"/>
    </location>
</feature>
<dbReference type="GO" id="GO:0008270">
    <property type="term" value="F:zinc ion binding"/>
    <property type="evidence" value="ECO:0007669"/>
    <property type="project" value="TreeGrafter"/>
</dbReference>
<evidence type="ECO:0000256" key="3">
    <source>
        <dbReference type="ARBA" id="ARBA00022801"/>
    </source>
</evidence>
<evidence type="ECO:0000256" key="2">
    <source>
        <dbReference type="ARBA" id="ARBA00022723"/>
    </source>
</evidence>